<feature type="transmembrane region" description="Helical" evidence="7">
    <location>
        <begin position="28"/>
        <end position="48"/>
    </location>
</feature>
<keyword evidence="3 7" id="KW-0808">Transferase</keyword>
<reference evidence="9 10" key="1">
    <citation type="submission" date="2019-03" db="EMBL/GenBank/DDBJ databases">
        <title>Genomic Encyclopedia of Type Strains, Phase IV (KMG-IV): sequencing the most valuable type-strain genomes for metagenomic binning, comparative biology and taxonomic classification.</title>
        <authorList>
            <person name="Goeker M."/>
        </authorList>
    </citation>
    <scope>NUCLEOTIDE SEQUENCE [LARGE SCALE GENOMIC DNA]</scope>
    <source>
        <strain evidence="9 10">DSM 100433</strain>
    </source>
</reference>
<evidence type="ECO:0000256" key="6">
    <source>
        <dbReference type="ARBA" id="ARBA00023136"/>
    </source>
</evidence>
<comment type="catalytic activity">
    <reaction evidence="7">
        <text>L-cysteinyl-[prolipoprotein] + a 1,2-diacyl-sn-glycero-3-phospho-(1'-sn-glycerol) = an S-1,2-diacyl-sn-glyceryl-L-cysteinyl-[prolipoprotein] + sn-glycerol 1-phosphate + H(+)</text>
        <dbReference type="Rhea" id="RHEA:56712"/>
        <dbReference type="Rhea" id="RHEA-COMP:14679"/>
        <dbReference type="Rhea" id="RHEA-COMP:14680"/>
        <dbReference type="ChEBI" id="CHEBI:15378"/>
        <dbReference type="ChEBI" id="CHEBI:29950"/>
        <dbReference type="ChEBI" id="CHEBI:57685"/>
        <dbReference type="ChEBI" id="CHEBI:64716"/>
        <dbReference type="ChEBI" id="CHEBI:140658"/>
        <dbReference type="EC" id="2.5.1.145"/>
    </reaction>
</comment>
<dbReference type="NCBIfam" id="TIGR00544">
    <property type="entry name" value="lgt"/>
    <property type="match status" value="1"/>
</dbReference>
<keyword evidence="2 7" id="KW-1003">Cell membrane</keyword>
<dbReference type="InterPro" id="IPR001640">
    <property type="entry name" value="Lgt"/>
</dbReference>
<gene>
    <name evidence="7" type="primary">lgt</name>
    <name evidence="9" type="ORF">EDD78_105188</name>
</gene>
<evidence type="ECO:0000256" key="8">
    <source>
        <dbReference type="SAM" id="MobiDB-lite"/>
    </source>
</evidence>
<dbReference type="RefSeq" id="WP_132084522.1">
    <property type="nucleotide sequence ID" value="NZ_SLUK01000005.1"/>
</dbReference>
<feature type="compositionally biased region" description="Low complexity" evidence="8">
    <location>
        <begin position="314"/>
        <end position="325"/>
    </location>
</feature>
<dbReference type="HAMAP" id="MF_01147">
    <property type="entry name" value="Lgt"/>
    <property type="match status" value="1"/>
</dbReference>
<proteinExistence type="inferred from homology"/>
<evidence type="ECO:0000256" key="4">
    <source>
        <dbReference type="ARBA" id="ARBA00022692"/>
    </source>
</evidence>
<dbReference type="GO" id="GO:0005886">
    <property type="term" value="C:plasma membrane"/>
    <property type="evidence" value="ECO:0007669"/>
    <property type="project" value="UniProtKB-SubCell"/>
</dbReference>
<organism evidence="9 10">
    <name type="scientific">Harryflintia acetispora</name>
    <dbReference type="NCBI Taxonomy" id="1849041"/>
    <lineage>
        <taxon>Bacteria</taxon>
        <taxon>Bacillati</taxon>
        <taxon>Bacillota</taxon>
        <taxon>Clostridia</taxon>
        <taxon>Eubacteriales</taxon>
        <taxon>Oscillospiraceae</taxon>
        <taxon>Harryflintia</taxon>
    </lineage>
</organism>
<protein>
    <recommendedName>
        <fullName evidence="7">Phosphatidylglycerol--prolipoprotein diacylglyceryl transferase</fullName>
        <ecNumber evidence="7">2.5.1.145</ecNumber>
    </recommendedName>
</protein>
<dbReference type="AlphaFoldDB" id="A0A9X8UJR9"/>
<feature type="transmembrane region" description="Helical" evidence="7">
    <location>
        <begin position="126"/>
        <end position="144"/>
    </location>
</feature>
<comment type="similarity">
    <text evidence="1 7">Belongs to the Lgt family.</text>
</comment>
<feature type="transmembrane region" description="Helical" evidence="7">
    <location>
        <begin position="223"/>
        <end position="240"/>
    </location>
</feature>
<evidence type="ECO:0000256" key="5">
    <source>
        <dbReference type="ARBA" id="ARBA00022989"/>
    </source>
</evidence>
<comment type="function">
    <text evidence="7">Catalyzes the transfer of the diacylglyceryl group from phosphatidylglycerol to the sulfhydryl group of the N-terminal cysteine of a prolipoprotein, the first step in the formation of mature lipoproteins.</text>
</comment>
<comment type="subcellular location">
    <subcellularLocation>
        <location evidence="7">Cell membrane</location>
        <topology evidence="7">Multi-pass membrane protein</topology>
    </subcellularLocation>
</comment>
<accession>A0A9X8UJR9</accession>
<keyword evidence="10" id="KW-1185">Reference proteome</keyword>
<feature type="binding site" evidence="7">
    <location>
        <position position="145"/>
    </location>
    <ligand>
        <name>a 1,2-diacyl-sn-glycero-3-phospho-(1'-sn-glycerol)</name>
        <dbReference type="ChEBI" id="CHEBI:64716"/>
    </ligand>
</feature>
<dbReference type="EC" id="2.5.1.145" evidence="7"/>
<dbReference type="Pfam" id="PF01790">
    <property type="entry name" value="LGT"/>
    <property type="match status" value="1"/>
</dbReference>
<comment type="caution">
    <text evidence="9">The sequence shown here is derived from an EMBL/GenBank/DDBJ whole genome shotgun (WGS) entry which is preliminary data.</text>
</comment>
<evidence type="ECO:0000256" key="3">
    <source>
        <dbReference type="ARBA" id="ARBA00022679"/>
    </source>
</evidence>
<feature type="region of interest" description="Disordered" evidence="8">
    <location>
        <begin position="312"/>
        <end position="360"/>
    </location>
</feature>
<evidence type="ECO:0000313" key="10">
    <source>
        <dbReference type="Proteomes" id="UP000294682"/>
    </source>
</evidence>
<keyword evidence="4 7" id="KW-0812">Transmembrane</keyword>
<sequence>MSETLSFPGLGLEFTLNRVAFSIGPLTVYWYGVIIALAFLAGITYVLLRVKHFGLDGDRVIDVILGGAIGSIIGARLYFVIFSWDQFRDNLWDIFNIRQGGIAIYGGIIGGFLAGLLMCRLRRVKALPMLDLAVGGLILGQAIGRWGNFVNIEAFGGNTSLPWGMTSPSIVNFLDANRTNLAGINMAVDPSMPVHPTFFYESVWCLLGFLFIAWYTRRRRFDGELLLIYSAWYGLGRAVIEGLRTDSLLIGTIRVSQLLAILCVIASVVIWGAVRSRINRSGDPEYLRLYVDTDEGQMILAGTFYQKKKKASDAPAQVAPEAQEPLETQEASEMQEVPEAQEEPETPGENGGEQKPNDNE</sequence>
<name>A0A9X8UJR9_9FIRM</name>
<feature type="transmembrane region" description="Helical" evidence="7">
    <location>
        <begin position="60"/>
        <end position="82"/>
    </location>
</feature>
<dbReference type="EMBL" id="SLUK01000005">
    <property type="protein sequence ID" value="TCL43554.1"/>
    <property type="molecule type" value="Genomic_DNA"/>
</dbReference>
<feature type="transmembrane region" description="Helical" evidence="7">
    <location>
        <begin position="252"/>
        <end position="274"/>
    </location>
</feature>
<keyword evidence="6 7" id="KW-0472">Membrane</keyword>
<feature type="transmembrane region" description="Helical" evidence="7">
    <location>
        <begin position="102"/>
        <end position="119"/>
    </location>
</feature>
<dbReference type="PROSITE" id="PS01311">
    <property type="entry name" value="LGT"/>
    <property type="match status" value="1"/>
</dbReference>
<dbReference type="GO" id="GO:0008961">
    <property type="term" value="F:phosphatidylglycerol-prolipoprotein diacylglyceryl transferase activity"/>
    <property type="evidence" value="ECO:0007669"/>
    <property type="project" value="UniProtKB-UniRule"/>
</dbReference>
<feature type="transmembrane region" description="Helical" evidence="7">
    <location>
        <begin position="198"/>
        <end position="216"/>
    </location>
</feature>
<evidence type="ECO:0000256" key="1">
    <source>
        <dbReference type="ARBA" id="ARBA00007150"/>
    </source>
</evidence>
<dbReference type="Proteomes" id="UP000294682">
    <property type="component" value="Unassembled WGS sequence"/>
</dbReference>
<evidence type="ECO:0000256" key="7">
    <source>
        <dbReference type="HAMAP-Rule" id="MF_01147"/>
    </source>
</evidence>
<keyword evidence="5 7" id="KW-1133">Transmembrane helix</keyword>
<dbReference type="GO" id="GO:0042158">
    <property type="term" value="P:lipoprotein biosynthetic process"/>
    <property type="evidence" value="ECO:0007669"/>
    <property type="project" value="UniProtKB-UniRule"/>
</dbReference>
<comment type="pathway">
    <text evidence="7">Protein modification; lipoprotein biosynthesis (diacylglyceryl transfer).</text>
</comment>
<evidence type="ECO:0000256" key="2">
    <source>
        <dbReference type="ARBA" id="ARBA00022475"/>
    </source>
</evidence>
<dbReference type="PANTHER" id="PTHR30589:SF0">
    <property type="entry name" value="PHOSPHATIDYLGLYCEROL--PROLIPOPROTEIN DIACYLGLYCERYL TRANSFERASE"/>
    <property type="match status" value="1"/>
</dbReference>
<dbReference type="PANTHER" id="PTHR30589">
    <property type="entry name" value="PROLIPOPROTEIN DIACYLGLYCERYL TRANSFERASE"/>
    <property type="match status" value="1"/>
</dbReference>
<evidence type="ECO:0000313" key="9">
    <source>
        <dbReference type="EMBL" id="TCL43554.1"/>
    </source>
</evidence>